<evidence type="ECO:0000256" key="2">
    <source>
        <dbReference type="SAM" id="Phobius"/>
    </source>
</evidence>
<dbReference type="EMBL" id="FNES01000011">
    <property type="protein sequence ID" value="SDK06438.1"/>
    <property type="molecule type" value="Genomic_DNA"/>
</dbReference>
<dbReference type="AlphaFoldDB" id="A0A1G8YUD8"/>
<keyword evidence="2" id="KW-0812">Transmembrane</keyword>
<dbReference type="Proteomes" id="UP000198525">
    <property type="component" value="Unassembled WGS sequence"/>
</dbReference>
<feature type="transmembrane region" description="Helical" evidence="2">
    <location>
        <begin position="398"/>
        <end position="416"/>
    </location>
</feature>
<dbReference type="RefSeq" id="WP_089686899.1">
    <property type="nucleotide sequence ID" value="NZ_FNES01000011.1"/>
</dbReference>
<organism evidence="4 5">
    <name type="scientific">Billgrantia gudaonensis</name>
    <dbReference type="NCBI Taxonomy" id="376427"/>
    <lineage>
        <taxon>Bacteria</taxon>
        <taxon>Pseudomonadati</taxon>
        <taxon>Pseudomonadota</taxon>
        <taxon>Gammaproteobacteria</taxon>
        <taxon>Oceanospirillales</taxon>
        <taxon>Halomonadaceae</taxon>
        <taxon>Billgrantia</taxon>
    </lineage>
</organism>
<evidence type="ECO:0000256" key="1">
    <source>
        <dbReference type="SAM" id="MobiDB-lite"/>
    </source>
</evidence>
<reference evidence="4 5" key="1">
    <citation type="submission" date="2016-10" db="EMBL/GenBank/DDBJ databases">
        <authorList>
            <person name="de Groot N.N."/>
        </authorList>
    </citation>
    <scope>NUCLEOTIDE SEQUENCE [LARGE SCALE GENOMIC DNA]</scope>
    <source>
        <strain evidence="4 5">CGMCC 1.6133</strain>
    </source>
</reference>
<accession>A0A1G8YUD8</accession>
<evidence type="ECO:0000313" key="4">
    <source>
        <dbReference type="EMBL" id="SDK06438.1"/>
    </source>
</evidence>
<feature type="transmembrane region" description="Helical" evidence="2">
    <location>
        <begin position="29"/>
        <end position="49"/>
    </location>
</feature>
<name>A0A1G8YUD8_9GAMM</name>
<keyword evidence="2" id="KW-0472">Membrane</keyword>
<proteinExistence type="predicted"/>
<evidence type="ECO:0000259" key="3">
    <source>
        <dbReference type="Pfam" id="PF07916"/>
    </source>
</evidence>
<gene>
    <name evidence="4" type="ORF">SAMN04487954_1118</name>
</gene>
<feature type="transmembrane region" description="Helical" evidence="2">
    <location>
        <begin position="372"/>
        <end position="391"/>
    </location>
</feature>
<keyword evidence="2" id="KW-1133">Transmembrane helix</keyword>
<dbReference type="OrthoDB" id="5645662at2"/>
<dbReference type="Pfam" id="PF07916">
    <property type="entry name" value="TraG_N"/>
    <property type="match status" value="1"/>
</dbReference>
<feature type="transmembrane region" description="Helical" evidence="2">
    <location>
        <begin position="451"/>
        <end position="475"/>
    </location>
</feature>
<keyword evidence="5" id="KW-1185">Reference proteome</keyword>
<evidence type="ECO:0000313" key="5">
    <source>
        <dbReference type="Proteomes" id="UP000198525"/>
    </source>
</evidence>
<feature type="domain" description="TraG N-terminal Proteobacteria" evidence="3">
    <location>
        <begin position="20"/>
        <end position="492"/>
    </location>
</feature>
<dbReference type="STRING" id="376427.SAMN04487954_1118"/>
<protein>
    <submittedName>
        <fullName evidence="4">TraG-like protein, N-terminal region</fullName>
    </submittedName>
</protein>
<feature type="compositionally biased region" description="Low complexity" evidence="1">
    <location>
        <begin position="492"/>
        <end position="508"/>
    </location>
</feature>
<dbReference type="InterPro" id="IPR012931">
    <property type="entry name" value="TraG_N_Proteobacteria"/>
</dbReference>
<sequence>MGGLLTAPLVVFDYFANAMTLLGWIINNAIWNVMVGTGIVAVPFITLVLSEWFKARQEGDEAGTKGILTVNRIETRLYAMILAYAFTCLPLLQVQLATADVDESRSLECGTRQFASGGWSEGAFGATENSIGGQQARMPLWWAGVHAVSHGVTAAAVHAIPCSTDFESIRMELDLHSIEDPGLQQEVGEFQRQCFGPARNRLLQEGGSIEANRAMDVDWIGSTYFQTTPGYYDSFYAGRPITGFPYDASRDVSRPNTGPGMPGYPSCQEWWSAESVGLRARLHDEVSTGFWDDFRSVFTGSDAEDYVIRRLVSPRSGAASGNLDQAVVGFRGLDGGSSFWDATVTAGSAIGGTLSILPFQAGMDMLKQALPMVQGILVMAVIICLPFVMVISSYSFKVAGMATFGLFAMWFLTFWWELARWINANLVDLLYRSDAAKLSWLSAANNLYDRMVLQFVEGMMFLVLPTLWVAVLGWSGMKVGDSLGRSVTQSTSPSQSAGQKGGSQTQASGSGGKLG</sequence>
<feature type="region of interest" description="Disordered" evidence="1">
    <location>
        <begin position="485"/>
        <end position="515"/>
    </location>
</feature>